<evidence type="ECO:0000313" key="2">
    <source>
        <dbReference type="Proteomes" id="UP001066276"/>
    </source>
</evidence>
<dbReference type="AlphaFoldDB" id="A0AAV7SJ54"/>
<evidence type="ECO:0000313" key="1">
    <source>
        <dbReference type="EMBL" id="KAJ1164116.1"/>
    </source>
</evidence>
<protein>
    <submittedName>
        <fullName evidence="1">Uncharacterized protein</fullName>
    </submittedName>
</protein>
<proteinExistence type="predicted"/>
<name>A0AAV7SJ54_PLEWA</name>
<keyword evidence="2" id="KW-1185">Reference proteome</keyword>
<reference evidence="1" key="1">
    <citation type="journal article" date="2022" name="bioRxiv">
        <title>Sequencing and chromosome-scale assembly of the giantPleurodeles waltlgenome.</title>
        <authorList>
            <person name="Brown T."/>
            <person name="Elewa A."/>
            <person name="Iarovenko S."/>
            <person name="Subramanian E."/>
            <person name="Araus A.J."/>
            <person name="Petzold A."/>
            <person name="Susuki M."/>
            <person name="Suzuki K.-i.T."/>
            <person name="Hayashi T."/>
            <person name="Toyoda A."/>
            <person name="Oliveira C."/>
            <person name="Osipova E."/>
            <person name="Leigh N.D."/>
            <person name="Simon A."/>
            <person name="Yun M.H."/>
        </authorList>
    </citation>
    <scope>NUCLEOTIDE SEQUENCE</scope>
    <source>
        <strain evidence="1">20211129_DDA</strain>
        <tissue evidence="1">Liver</tissue>
    </source>
</reference>
<organism evidence="1 2">
    <name type="scientific">Pleurodeles waltl</name>
    <name type="common">Iberian ribbed newt</name>
    <dbReference type="NCBI Taxonomy" id="8319"/>
    <lineage>
        <taxon>Eukaryota</taxon>
        <taxon>Metazoa</taxon>
        <taxon>Chordata</taxon>
        <taxon>Craniata</taxon>
        <taxon>Vertebrata</taxon>
        <taxon>Euteleostomi</taxon>
        <taxon>Amphibia</taxon>
        <taxon>Batrachia</taxon>
        <taxon>Caudata</taxon>
        <taxon>Salamandroidea</taxon>
        <taxon>Salamandridae</taxon>
        <taxon>Pleurodelinae</taxon>
        <taxon>Pleurodeles</taxon>
    </lineage>
</organism>
<sequence length="86" mass="9930">MESGLPIIRKNVFQGRWPIAREYVVSFGMPVVMIFYRITGADRVLNRIKHIAGLEAKRHHRSNRSCCKVMSSNKKLSLIQIMNRSS</sequence>
<dbReference type="Proteomes" id="UP001066276">
    <property type="component" value="Chromosome 4_2"/>
</dbReference>
<comment type="caution">
    <text evidence="1">The sequence shown here is derived from an EMBL/GenBank/DDBJ whole genome shotgun (WGS) entry which is preliminary data.</text>
</comment>
<dbReference type="EMBL" id="JANPWB010000008">
    <property type="protein sequence ID" value="KAJ1164116.1"/>
    <property type="molecule type" value="Genomic_DNA"/>
</dbReference>
<accession>A0AAV7SJ54</accession>
<gene>
    <name evidence="1" type="ORF">NDU88_004562</name>
</gene>